<dbReference type="GO" id="GO:0016887">
    <property type="term" value="F:ATP hydrolysis activity"/>
    <property type="evidence" value="ECO:0007669"/>
    <property type="project" value="InterPro"/>
</dbReference>
<dbReference type="InterPro" id="IPR003593">
    <property type="entry name" value="AAA+_ATPase"/>
</dbReference>
<dbReference type="InterPro" id="IPR003439">
    <property type="entry name" value="ABC_transporter-like_ATP-bd"/>
</dbReference>
<dbReference type="InterPro" id="IPR050093">
    <property type="entry name" value="ABC_SmlMolc_Importer"/>
</dbReference>
<evidence type="ECO:0000313" key="6">
    <source>
        <dbReference type="Proteomes" id="UP000295710"/>
    </source>
</evidence>
<dbReference type="EMBL" id="SMMX01000006">
    <property type="protein sequence ID" value="TDA21784.1"/>
    <property type="molecule type" value="Genomic_DNA"/>
</dbReference>
<dbReference type="Gene3D" id="3.40.50.300">
    <property type="entry name" value="P-loop containing nucleotide triphosphate hydrolases"/>
    <property type="match status" value="1"/>
</dbReference>
<dbReference type="PROSITE" id="PS00211">
    <property type="entry name" value="ABC_TRANSPORTER_1"/>
    <property type="match status" value="1"/>
</dbReference>
<dbReference type="Proteomes" id="UP000295710">
    <property type="component" value="Unassembled WGS sequence"/>
</dbReference>
<organism evidence="5 6">
    <name type="scientific">Extibacter muris</name>
    <dbReference type="NCBI Taxonomy" id="1796622"/>
    <lineage>
        <taxon>Bacteria</taxon>
        <taxon>Bacillati</taxon>
        <taxon>Bacillota</taxon>
        <taxon>Clostridia</taxon>
        <taxon>Lachnospirales</taxon>
        <taxon>Lachnospiraceae</taxon>
        <taxon>Extibacter</taxon>
    </lineage>
</organism>
<keyword evidence="3 5" id="KW-0067">ATP-binding</keyword>
<reference evidence="5 6" key="1">
    <citation type="journal article" date="2016" name="Nat. Microbiol.">
        <title>The Mouse Intestinal Bacterial Collection (miBC) provides host-specific insight into cultured diversity and functional potential of the gut microbiota.</title>
        <authorList>
            <person name="Lagkouvardos I."/>
            <person name="Pukall R."/>
            <person name="Abt B."/>
            <person name="Foesel B.U."/>
            <person name="Meier-Kolthoff J.P."/>
            <person name="Kumar N."/>
            <person name="Bresciani A."/>
            <person name="Martinez I."/>
            <person name="Just S."/>
            <person name="Ziegler C."/>
            <person name="Brugiroux S."/>
            <person name="Garzetti D."/>
            <person name="Wenning M."/>
            <person name="Bui T.P."/>
            <person name="Wang J."/>
            <person name="Hugenholtz F."/>
            <person name="Plugge C.M."/>
            <person name="Peterson D.A."/>
            <person name="Hornef M.W."/>
            <person name="Baines J.F."/>
            <person name="Smidt H."/>
            <person name="Walter J."/>
            <person name="Kristiansen K."/>
            <person name="Nielsen H.B."/>
            <person name="Haller D."/>
            <person name="Overmann J."/>
            <person name="Stecher B."/>
            <person name="Clavel T."/>
        </authorList>
    </citation>
    <scope>NUCLEOTIDE SEQUENCE [LARGE SCALE GENOMIC DNA]</scope>
    <source>
        <strain evidence="5 6">DSM 28560</strain>
    </source>
</reference>
<gene>
    <name evidence="5" type="ORF">E1963_08430</name>
</gene>
<dbReference type="InterPro" id="IPR027417">
    <property type="entry name" value="P-loop_NTPase"/>
</dbReference>
<dbReference type="PANTHER" id="PTHR42781:SF4">
    <property type="entry name" value="SPERMIDINE_PUTRESCINE IMPORT ATP-BINDING PROTEIN POTA"/>
    <property type="match status" value="1"/>
</dbReference>
<feature type="domain" description="ABC transporter" evidence="4">
    <location>
        <begin position="1"/>
        <end position="232"/>
    </location>
</feature>
<sequence>MAVHICVKKDFGGFMLDVDVKSDSKRIGILGASGCGKSMTLRCISGIVKPDAGIVKVEQNVYFDAKAKINLKPRERSIGYLFQNYALFPTMSVEKNIGIGIRGTKAERKEKVEQMMERFQIESLRNRLPRQLSGGQQQRAALARILVCNPRILLLDEPFSALDIHLRDKMQQELLEILEDYGGTVIMVSHNRDEIYRFSEELFILDEGAVKGKGDTKQVFNNPGSFAAAKLTGCKNIAQARQEGDRTADVKAWDMKFQMRRKLPDNLSGVAIRAHEFQIEKPQEEPYLVFPVCGPRVTEDLFEYNIAFYTSENAKEPIQWKIGKDRFEAKRQNIPNEVYLKEGKLLLLESEKY</sequence>
<accession>A0A4R4FDV0</accession>
<protein>
    <submittedName>
        <fullName evidence="5">ATP-binding cassette domain-containing protein</fullName>
    </submittedName>
</protein>
<evidence type="ECO:0000313" key="5">
    <source>
        <dbReference type="EMBL" id="TDA21784.1"/>
    </source>
</evidence>
<dbReference type="PANTHER" id="PTHR42781">
    <property type="entry name" value="SPERMIDINE/PUTRESCINE IMPORT ATP-BINDING PROTEIN POTA"/>
    <property type="match status" value="1"/>
</dbReference>
<keyword evidence="1" id="KW-0813">Transport</keyword>
<dbReference type="GO" id="GO:0005524">
    <property type="term" value="F:ATP binding"/>
    <property type="evidence" value="ECO:0007669"/>
    <property type="project" value="UniProtKB-KW"/>
</dbReference>
<evidence type="ECO:0000259" key="4">
    <source>
        <dbReference type="PROSITE" id="PS50893"/>
    </source>
</evidence>
<dbReference type="SMART" id="SM00382">
    <property type="entry name" value="AAA"/>
    <property type="match status" value="1"/>
</dbReference>
<dbReference type="AlphaFoldDB" id="A0A4R4FDV0"/>
<keyword evidence="6" id="KW-1185">Reference proteome</keyword>
<comment type="caution">
    <text evidence="5">The sequence shown here is derived from an EMBL/GenBank/DDBJ whole genome shotgun (WGS) entry which is preliminary data.</text>
</comment>
<dbReference type="InterPro" id="IPR017871">
    <property type="entry name" value="ABC_transporter-like_CS"/>
</dbReference>
<name>A0A4R4FDV0_9FIRM</name>
<dbReference type="Pfam" id="PF00005">
    <property type="entry name" value="ABC_tran"/>
    <property type="match status" value="1"/>
</dbReference>
<dbReference type="RefSeq" id="WP_132277100.1">
    <property type="nucleotide sequence ID" value="NZ_JAOBST010000037.1"/>
</dbReference>
<dbReference type="PROSITE" id="PS50893">
    <property type="entry name" value="ABC_TRANSPORTER_2"/>
    <property type="match status" value="1"/>
</dbReference>
<proteinExistence type="predicted"/>
<evidence type="ECO:0000256" key="2">
    <source>
        <dbReference type="ARBA" id="ARBA00022741"/>
    </source>
</evidence>
<keyword evidence="2" id="KW-0547">Nucleotide-binding</keyword>
<evidence type="ECO:0000256" key="1">
    <source>
        <dbReference type="ARBA" id="ARBA00022448"/>
    </source>
</evidence>
<evidence type="ECO:0000256" key="3">
    <source>
        <dbReference type="ARBA" id="ARBA00022840"/>
    </source>
</evidence>
<dbReference type="SUPFAM" id="SSF52540">
    <property type="entry name" value="P-loop containing nucleoside triphosphate hydrolases"/>
    <property type="match status" value="1"/>
</dbReference>